<dbReference type="InterPro" id="IPR050098">
    <property type="entry name" value="TFPI/VKTCI-like"/>
</dbReference>
<dbReference type="InterPro" id="IPR036880">
    <property type="entry name" value="Kunitz_BPTI_sf"/>
</dbReference>
<keyword evidence="4" id="KW-1185">Reference proteome</keyword>
<keyword evidence="1" id="KW-1015">Disulfide bond</keyword>
<dbReference type="InterPro" id="IPR020901">
    <property type="entry name" value="Prtase_inh_Kunz-CS"/>
</dbReference>
<feature type="domain" description="BPTI/Kunitz inhibitor" evidence="2">
    <location>
        <begin position="1"/>
        <end position="43"/>
    </location>
</feature>
<dbReference type="PROSITE" id="PS50279">
    <property type="entry name" value="BPTI_KUNITZ_2"/>
    <property type="match status" value="1"/>
</dbReference>
<dbReference type="PANTHER" id="PTHR10083">
    <property type="entry name" value="KUNITZ-TYPE PROTEASE INHIBITOR-RELATED"/>
    <property type="match status" value="1"/>
</dbReference>
<evidence type="ECO:0000259" key="2">
    <source>
        <dbReference type="PROSITE" id="PS50279"/>
    </source>
</evidence>
<dbReference type="EMBL" id="QNGE01001459">
    <property type="protein sequence ID" value="KAA3677541.1"/>
    <property type="molecule type" value="Genomic_DNA"/>
</dbReference>
<comment type="caution">
    <text evidence="3">The sequence shown here is derived from an EMBL/GenBank/DDBJ whole genome shotgun (WGS) entry which is preliminary data.</text>
</comment>
<dbReference type="CDD" id="cd00109">
    <property type="entry name" value="Kunitz-type"/>
    <property type="match status" value="1"/>
</dbReference>
<dbReference type="SUPFAM" id="SSF57362">
    <property type="entry name" value="BPTI-like"/>
    <property type="match status" value="1"/>
</dbReference>
<dbReference type="Pfam" id="PF00014">
    <property type="entry name" value="Kunitz_BPTI"/>
    <property type="match status" value="1"/>
</dbReference>
<dbReference type="SMART" id="SM00131">
    <property type="entry name" value="KU"/>
    <property type="match status" value="1"/>
</dbReference>
<reference evidence="3" key="1">
    <citation type="journal article" date="2019" name="Gigascience">
        <title>Whole-genome sequence of the oriental lung fluke Paragonimus westermani.</title>
        <authorList>
            <person name="Oey H."/>
            <person name="Zakrzewski M."/>
            <person name="Narain K."/>
            <person name="Devi K.R."/>
            <person name="Agatsuma T."/>
            <person name="Nawaratna S."/>
            <person name="Gobert G.N."/>
            <person name="Jones M.K."/>
            <person name="Ragan M.A."/>
            <person name="McManus D.P."/>
            <person name="Krause L."/>
        </authorList>
    </citation>
    <scope>NUCLEOTIDE SEQUENCE [LARGE SCALE GENOMIC DNA]</scope>
    <source>
        <strain evidence="3">IND2009</strain>
    </source>
</reference>
<evidence type="ECO:0000256" key="1">
    <source>
        <dbReference type="ARBA" id="ARBA00023157"/>
    </source>
</evidence>
<dbReference type="GO" id="GO:0004867">
    <property type="term" value="F:serine-type endopeptidase inhibitor activity"/>
    <property type="evidence" value="ECO:0007669"/>
    <property type="project" value="InterPro"/>
</dbReference>
<dbReference type="PRINTS" id="PR00759">
    <property type="entry name" value="BASICPTASE"/>
</dbReference>
<proteinExistence type="predicted"/>
<organism evidence="3 4">
    <name type="scientific">Paragonimus westermani</name>
    <dbReference type="NCBI Taxonomy" id="34504"/>
    <lineage>
        <taxon>Eukaryota</taxon>
        <taxon>Metazoa</taxon>
        <taxon>Spiralia</taxon>
        <taxon>Lophotrochozoa</taxon>
        <taxon>Platyhelminthes</taxon>
        <taxon>Trematoda</taxon>
        <taxon>Digenea</taxon>
        <taxon>Plagiorchiida</taxon>
        <taxon>Troglotremata</taxon>
        <taxon>Troglotrematidae</taxon>
        <taxon>Paragonimus</taxon>
    </lineage>
</organism>
<dbReference type="PROSITE" id="PS00280">
    <property type="entry name" value="BPTI_KUNITZ_1"/>
    <property type="match status" value="1"/>
</dbReference>
<dbReference type="PANTHER" id="PTHR10083:SF374">
    <property type="entry name" value="BPTI_KUNITZ INHIBITOR DOMAIN-CONTAINING PROTEIN"/>
    <property type="match status" value="1"/>
</dbReference>
<protein>
    <recommendedName>
        <fullName evidence="2">BPTI/Kunitz inhibitor domain-containing protein</fullName>
    </recommendedName>
</protein>
<dbReference type="AlphaFoldDB" id="A0A5J4NPS6"/>
<dbReference type="Gene3D" id="4.10.410.10">
    <property type="entry name" value="Pancreatic trypsin inhibitor Kunitz domain"/>
    <property type="match status" value="1"/>
</dbReference>
<sequence>MCHSNFLVYGFDIRKKECVHFIYTGCGGNGNRFRNKVECKIFCHPLVLG</sequence>
<name>A0A5J4NPS6_9TREM</name>
<dbReference type="InterPro" id="IPR002223">
    <property type="entry name" value="Kunitz_BPTI"/>
</dbReference>
<gene>
    <name evidence="3" type="ORF">DEA37_0012833</name>
</gene>
<evidence type="ECO:0000313" key="4">
    <source>
        <dbReference type="Proteomes" id="UP000324629"/>
    </source>
</evidence>
<evidence type="ECO:0000313" key="3">
    <source>
        <dbReference type="EMBL" id="KAA3677541.1"/>
    </source>
</evidence>
<accession>A0A5J4NPS6</accession>
<dbReference type="GO" id="GO:0005615">
    <property type="term" value="C:extracellular space"/>
    <property type="evidence" value="ECO:0007669"/>
    <property type="project" value="TreeGrafter"/>
</dbReference>
<dbReference type="Proteomes" id="UP000324629">
    <property type="component" value="Unassembled WGS sequence"/>
</dbReference>